<dbReference type="GO" id="GO:0003756">
    <property type="term" value="F:protein disulfide isomerase activity"/>
    <property type="evidence" value="ECO:0007669"/>
    <property type="project" value="TreeGrafter"/>
</dbReference>
<gene>
    <name evidence="3" type="ORF">VSP0166_LOCUS3219</name>
</gene>
<comment type="similarity">
    <text evidence="1">Belongs to the protein disulfide isomerase family.</text>
</comment>
<dbReference type="GO" id="GO:0005783">
    <property type="term" value="C:endoplasmic reticulum"/>
    <property type="evidence" value="ECO:0007669"/>
    <property type="project" value="TreeGrafter"/>
</dbReference>
<accession>A0A7S4HPY1</accession>
<evidence type="ECO:0000256" key="1">
    <source>
        <dbReference type="ARBA" id="ARBA00006347"/>
    </source>
</evidence>
<dbReference type="Gene3D" id="3.40.30.10">
    <property type="entry name" value="Glutaredoxin"/>
    <property type="match status" value="2"/>
</dbReference>
<keyword evidence="2" id="KW-0732">Signal</keyword>
<dbReference type="SUPFAM" id="SSF52833">
    <property type="entry name" value="Thioredoxin-like"/>
    <property type="match status" value="1"/>
</dbReference>
<protein>
    <recommendedName>
        <fullName evidence="4">Protein disulfide isomerase</fullName>
    </recommendedName>
</protein>
<name>A0A7S4HPY1_9EUKA</name>
<organism evidence="3">
    <name type="scientific">Vannella robusta</name>
    <dbReference type="NCBI Taxonomy" id="1487602"/>
    <lineage>
        <taxon>Eukaryota</taxon>
        <taxon>Amoebozoa</taxon>
        <taxon>Discosea</taxon>
        <taxon>Flabellinia</taxon>
        <taxon>Vannellidae</taxon>
        <taxon>Vannella</taxon>
    </lineage>
</organism>
<feature type="chain" id="PRO_5030565660" description="Protein disulfide isomerase" evidence="2">
    <location>
        <begin position="20"/>
        <end position="484"/>
    </location>
</feature>
<evidence type="ECO:0000256" key="2">
    <source>
        <dbReference type="SAM" id="SignalP"/>
    </source>
</evidence>
<evidence type="ECO:0000313" key="3">
    <source>
        <dbReference type="EMBL" id="CAE2205847.1"/>
    </source>
</evidence>
<reference evidence="3" key="1">
    <citation type="submission" date="2021-01" db="EMBL/GenBank/DDBJ databases">
        <authorList>
            <person name="Corre E."/>
            <person name="Pelletier E."/>
            <person name="Niang G."/>
            <person name="Scheremetjew M."/>
            <person name="Finn R."/>
            <person name="Kale V."/>
            <person name="Holt S."/>
            <person name="Cochrane G."/>
            <person name="Meng A."/>
            <person name="Brown T."/>
            <person name="Cohen L."/>
        </authorList>
    </citation>
    <scope>NUCLEOTIDE SEQUENCE</scope>
    <source>
        <strain evidence="3">DIVA3 518/3/11/1/6</strain>
    </source>
</reference>
<dbReference type="AlphaFoldDB" id="A0A7S4HPY1"/>
<feature type="signal peptide" evidence="2">
    <location>
        <begin position="1"/>
        <end position="19"/>
    </location>
</feature>
<dbReference type="GO" id="GO:0034976">
    <property type="term" value="P:response to endoplasmic reticulum stress"/>
    <property type="evidence" value="ECO:0007669"/>
    <property type="project" value="TreeGrafter"/>
</dbReference>
<dbReference type="PANTHER" id="PTHR18929">
    <property type="entry name" value="PROTEIN DISULFIDE ISOMERASE"/>
    <property type="match status" value="1"/>
</dbReference>
<dbReference type="InterPro" id="IPR036249">
    <property type="entry name" value="Thioredoxin-like_sf"/>
</dbReference>
<proteinExistence type="inferred from homology"/>
<dbReference type="GO" id="GO:0006457">
    <property type="term" value="P:protein folding"/>
    <property type="evidence" value="ECO:0007669"/>
    <property type="project" value="TreeGrafter"/>
</dbReference>
<evidence type="ECO:0008006" key="4">
    <source>
        <dbReference type="Google" id="ProtNLM"/>
    </source>
</evidence>
<dbReference type="EMBL" id="HBKP01004472">
    <property type="protein sequence ID" value="CAE2205847.1"/>
    <property type="molecule type" value="Transcribed_RNA"/>
</dbReference>
<sequence>MRFCVVLFFAIVVVSQCSAAKKKGNIKEGDNNYYTLLSNRIDAFVSAPDAIVLFCVNNEQCSVSKTIFNLLAAEEDQLGVKFGYFDSTPDYAPILKMLHCQMGDFAFFQNGELHNKIPMNQIKKVSDLRDFVERSAHDLLPEVTTMAEFEEQVRSCNGEYSTVVYFASKQQNEELEKSLLQMFLRYDNIFQFRAMRNPDLIYEAGETENTVKVYQCYDHKLTKEFTHTVTSDIDALKQWILHKGMPFVTKSSTETIRRAIELFGLCIVVAIPSDQEDTVIPQITDIAKKLDSAGFVWNSEVSLKDSFIDSGATGKVFPTALALRSINEAPIVWNEKHKFTDPHITKWIRDIQNNEEELFKKSAPVPPVTDAPVQTLVYDNFVQTVSNPKKPAVVLFYGRHSRCPDCYNAMESFQKVAQSLKKSLSTSFYQYNIVENYLAQPVTRLPEIFLYKDDVIARFPDRAFTPSNVEKWLRSYFPRVHDEL</sequence>